<reference evidence="2" key="1">
    <citation type="submission" date="2023-03" db="EMBL/GenBank/DDBJ databases">
        <title>Massive genome expansion in bonnet fungi (Mycena s.s.) driven by repeated elements and novel gene families across ecological guilds.</title>
        <authorList>
            <consortium name="Lawrence Berkeley National Laboratory"/>
            <person name="Harder C.B."/>
            <person name="Miyauchi S."/>
            <person name="Viragh M."/>
            <person name="Kuo A."/>
            <person name="Thoen E."/>
            <person name="Andreopoulos B."/>
            <person name="Lu D."/>
            <person name="Skrede I."/>
            <person name="Drula E."/>
            <person name="Henrissat B."/>
            <person name="Morin E."/>
            <person name="Kohler A."/>
            <person name="Barry K."/>
            <person name="LaButti K."/>
            <person name="Morin E."/>
            <person name="Salamov A."/>
            <person name="Lipzen A."/>
            <person name="Mereny Z."/>
            <person name="Hegedus B."/>
            <person name="Baldrian P."/>
            <person name="Stursova M."/>
            <person name="Weitz H."/>
            <person name="Taylor A."/>
            <person name="Grigoriev I.V."/>
            <person name="Nagy L.G."/>
            <person name="Martin F."/>
            <person name="Kauserud H."/>
        </authorList>
    </citation>
    <scope>NUCLEOTIDE SEQUENCE</scope>
    <source>
        <strain evidence="2">CBHHK002</strain>
    </source>
</reference>
<proteinExistence type="predicted"/>
<keyword evidence="3" id="KW-1185">Reference proteome</keyword>
<accession>A0AAD7F2K8</accession>
<organism evidence="2 3">
    <name type="scientific">Mycena albidolilacea</name>
    <dbReference type="NCBI Taxonomy" id="1033008"/>
    <lineage>
        <taxon>Eukaryota</taxon>
        <taxon>Fungi</taxon>
        <taxon>Dikarya</taxon>
        <taxon>Basidiomycota</taxon>
        <taxon>Agaricomycotina</taxon>
        <taxon>Agaricomycetes</taxon>
        <taxon>Agaricomycetidae</taxon>
        <taxon>Agaricales</taxon>
        <taxon>Marasmiineae</taxon>
        <taxon>Mycenaceae</taxon>
        <taxon>Mycena</taxon>
    </lineage>
</organism>
<feature type="region of interest" description="Disordered" evidence="1">
    <location>
        <begin position="1"/>
        <end position="22"/>
    </location>
</feature>
<evidence type="ECO:0000256" key="1">
    <source>
        <dbReference type="SAM" id="MobiDB-lite"/>
    </source>
</evidence>
<feature type="compositionally biased region" description="Basic and acidic residues" evidence="1">
    <location>
        <begin position="8"/>
        <end position="22"/>
    </location>
</feature>
<dbReference type="AlphaFoldDB" id="A0AAD7F2K8"/>
<evidence type="ECO:0000313" key="3">
    <source>
        <dbReference type="Proteomes" id="UP001218218"/>
    </source>
</evidence>
<comment type="caution">
    <text evidence="2">The sequence shown here is derived from an EMBL/GenBank/DDBJ whole genome shotgun (WGS) entry which is preliminary data.</text>
</comment>
<name>A0AAD7F2K8_9AGAR</name>
<dbReference type="EMBL" id="JARIHO010000002">
    <property type="protein sequence ID" value="KAJ7366467.1"/>
    <property type="molecule type" value="Genomic_DNA"/>
</dbReference>
<evidence type="ECO:0000313" key="2">
    <source>
        <dbReference type="EMBL" id="KAJ7366467.1"/>
    </source>
</evidence>
<sequence>MECSLSRSQRDADRGLSRRRTHTGDSAKEIELFLASSRFYNPLRLGRKCEAPTFKQDSVQRLYTEFPKTLDLWDKREARFRLYSRLDLYPLSKLFEGIDREDGSRAVLPDATKVTLARALESIPFFQRNKIEWLREEGLRDLCWPFARLDLVRYVIQTVINIIRQVLSEI</sequence>
<dbReference type="Proteomes" id="UP001218218">
    <property type="component" value="Unassembled WGS sequence"/>
</dbReference>
<protein>
    <submittedName>
        <fullName evidence="2">Uncharacterized protein</fullName>
    </submittedName>
</protein>
<gene>
    <name evidence="2" type="ORF">DFH08DRAFT_929333</name>
</gene>